<dbReference type="EMBL" id="CP098755">
    <property type="protein sequence ID" value="USG64148.1"/>
    <property type="molecule type" value="Genomic_DNA"/>
</dbReference>
<dbReference type="Gene3D" id="3.90.1200.10">
    <property type="match status" value="1"/>
</dbReference>
<accession>A0ABY4WDD6</accession>
<proteinExistence type="predicted"/>
<gene>
    <name evidence="1" type="ORF">NDK47_18565</name>
</gene>
<reference evidence="1" key="1">
    <citation type="submission" date="2022-06" db="EMBL/GenBank/DDBJ databases">
        <title>Genome sequencing of Brevibacillus sp. BB3-R1.</title>
        <authorList>
            <person name="Heo J."/>
            <person name="Lee D."/>
            <person name="Won M."/>
            <person name="Han B.-H."/>
            <person name="Hong S.-B."/>
            <person name="Kwon S.-W."/>
        </authorList>
    </citation>
    <scope>NUCLEOTIDE SEQUENCE</scope>
    <source>
        <strain evidence="1">BB3-R1</strain>
    </source>
</reference>
<sequence>MERINLSDLCQRFRARVIHITPLDDCYLLETNRGSKELHVWPRIDVMRWSFHWRESMVRQGFRELDRFIRTRDSKPYVILGQRGFTLTDHQRHIESVIPSVETSYESGRIISLMHATHRDSALFHASDYWEREQTKAAGELKKAQDLLGTLRYRGRQSVQMQETYRWLFPPLLERMERRAELLGSTRVDETKLFVTHARLSQENWVTVQNKLYLRGLFKPTLSIALRDVATYLRELYLRHEDLAQVDAFLDGYEERSPLDQSDYTLVLAFMAEPKEVWNEIRSHFRENGKPEEERLAGIQQAVQAQQAVDVLMKQIAERAEGIRGESKS</sequence>
<name>A0ABY4WDD6_9BACL</name>
<dbReference type="InterPro" id="IPR011009">
    <property type="entry name" value="Kinase-like_dom_sf"/>
</dbReference>
<protein>
    <submittedName>
        <fullName evidence="1">Phosphotransferase</fullName>
    </submittedName>
</protein>
<dbReference type="SUPFAM" id="SSF56112">
    <property type="entry name" value="Protein kinase-like (PK-like)"/>
    <property type="match status" value="1"/>
</dbReference>
<dbReference type="Proteomes" id="UP001056500">
    <property type="component" value="Chromosome"/>
</dbReference>
<evidence type="ECO:0000313" key="1">
    <source>
        <dbReference type="EMBL" id="USG64148.1"/>
    </source>
</evidence>
<dbReference type="PANTHER" id="PTHR39179:SF3">
    <property type="entry name" value="COTS-RELATED PROTEIN"/>
    <property type="match status" value="1"/>
</dbReference>
<keyword evidence="2" id="KW-1185">Reference proteome</keyword>
<evidence type="ECO:0000313" key="2">
    <source>
        <dbReference type="Proteomes" id="UP001056500"/>
    </source>
</evidence>
<organism evidence="1 2">
    <name type="scientific">Brevibacillus ruminantium</name>
    <dbReference type="NCBI Taxonomy" id="2950604"/>
    <lineage>
        <taxon>Bacteria</taxon>
        <taxon>Bacillati</taxon>
        <taxon>Bacillota</taxon>
        <taxon>Bacilli</taxon>
        <taxon>Bacillales</taxon>
        <taxon>Paenibacillaceae</taxon>
        <taxon>Brevibacillus</taxon>
    </lineage>
</organism>
<dbReference type="InterPro" id="IPR047175">
    <property type="entry name" value="CotS-like"/>
</dbReference>
<dbReference type="PANTHER" id="PTHR39179">
    <property type="entry name" value="SPORE COAT PROTEIN I"/>
    <property type="match status" value="1"/>
</dbReference>
<dbReference type="RefSeq" id="WP_251871264.1">
    <property type="nucleotide sequence ID" value="NZ_CP098755.1"/>
</dbReference>